<dbReference type="OrthoDB" id="5199481at2759"/>
<proteinExistence type="predicted"/>
<organism evidence="2 3">
    <name type="scientific">Setomelanomma holmii</name>
    <dbReference type="NCBI Taxonomy" id="210430"/>
    <lineage>
        <taxon>Eukaryota</taxon>
        <taxon>Fungi</taxon>
        <taxon>Dikarya</taxon>
        <taxon>Ascomycota</taxon>
        <taxon>Pezizomycotina</taxon>
        <taxon>Dothideomycetes</taxon>
        <taxon>Pleosporomycetidae</taxon>
        <taxon>Pleosporales</taxon>
        <taxon>Pleosporineae</taxon>
        <taxon>Phaeosphaeriaceae</taxon>
        <taxon>Setomelanomma</taxon>
    </lineage>
</organism>
<evidence type="ECO:0000313" key="2">
    <source>
        <dbReference type="EMBL" id="KAF2033743.1"/>
    </source>
</evidence>
<gene>
    <name evidence="2" type="ORF">EK21DRAFT_32834</name>
</gene>
<feature type="chain" id="PRO_5040111517" evidence="1">
    <location>
        <begin position="18"/>
        <end position="192"/>
    </location>
</feature>
<evidence type="ECO:0000313" key="3">
    <source>
        <dbReference type="Proteomes" id="UP000799777"/>
    </source>
</evidence>
<dbReference type="Proteomes" id="UP000799777">
    <property type="component" value="Unassembled WGS sequence"/>
</dbReference>
<feature type="signal peptide" evidence="1">
    <location>
        <begin position="1"/>
        <end position="17"/>
    </location>
</feature>
<protein>
    <submittedName>
        <fullName evidence="2">Uncharacterized protein</fullName>
    </submittedName>
</protein>
<keyword evidence="1" id="KW-0732">Signal</keyword>
<keyword evidence="3" id="KW-1185">Reference proteome</keyword>
<reference evidence="2" key="1">
    <citation type="journal article" date="2020" name="Stud. Mycol.">
        <title>101 Dothideomycetes genomes: a test case for predicting lifestyles and emergence of pathogens.</title>
        <authorList>
            <person name="Haridas S."/>
            <person name="Albert R."/>
            <person name="Binder M."/>
            <person name="Bloem J."/>
            <person name="Labutti K."/>
            <person name="Salamov A."/>
            <person name="Andreopoulos B."/>
            <person name="Baker S."/>
            <person name="Barry K."/>
            <person name="Bills G."/>
            <person name="Bluhm B."/>
            <person name="Cannon C."/>
            <person name="Castanera R."/>
            <person name="Culley D."/>
            <person name="Daum C."/>
            <person name="Ezra D."/>
            <person name="Gonzalez J."/>
            <person name="Henrissat B."/>
            <person name="Kuo A."/>
            <person name="Liang C."/>
            <person name="Lipzen A."/>
            <person name="Lutzoni F."/>
            <person name="Magnuson J."/>
            <person name="Mondo S."/>
            <person name="Nolan M."/>
            <person name="Ohm R."/>
            <person name="Pangilinan J."/>
            <person name="Park H.-J."/>
            <person name="Ramirez L."/>
            <person name="Alfaro M."/>
            <person name="Sun H."/>
            <person name="Tritt A."/>
            <person name="Yoshinaga Y."/>
            <person name="Zwiers L.-H."/>
            <person name="Turgeon B."/>
            <person name="Goodwin S."/>
            <person name="Spatafora J."/>
            <person name="Crous P."/>
            <person name="Grigoriev I."/>
        </authorList>
    </citation>
    <scope>NUCLEOTIDE SEQUENCE</scope>
    <source>
        <strain evidence="2">CBS 110217</strain>
    </source>
</reference>
<comment type="caution">
    <text evidence="2">The sequence shown here is derived from an EMBL/GenBank/DDBJ whole genome shotgun (WGS) entry which is preliminary data.</text>
</comment>
<name>A0A9P4HFR1_9PLEO</name>
<dbReference type="AlphaFoldDB" id="A0A9P4HFR1"/>
<accession>A0A9P4HFR1</accession>
<evidence type="ECO:0000256" key="1">
    <source>
        <dbReference type="SAM" id="SignalP"/>
    </source>
</evidence>
<dbReference type="EMBL" id="ML978164">
    <property type="protein sequence ID" value="KAF2033743.1"/>
    <property type="molecule type" value="Genomic_DNA"/>
</dbReference>
<sequence length="192" mass="20536">MKYVLAFGVTLWGAASAWPLLPWLQLAPPPAGTQFYQIQAKSVDTHPRATTAVNNQRVTLPSSLSSYALATAQTSATKFFVQKYNATNTWAFHNADDTRQLALQGPNGTLLYLVDATNPSSDDILTGQLMEWATFTVDNNVLGVNDGSTPKNRTFAAVKGAGTSYTLALYDGVSSTTQTISPVTLNLARSGS</sequence>
<feature type="non-terminal residue" evidence="2">
    <location>
        <position position="192"/>
    </location>
</feature>